<reference evidence="16 17" key="1">
    <citation type="submission" date="2018-10" db="EMBL/GenBank/DDBJ databases">
        <title>Falsibacillus sp. genome draft.</title>
        <authorList>
            <person name="Shi S."/>
        </authorList>
    </citation>
    <scope>NUCLEOTIDE SEQUENCE [LARGE SCALE GENOMIC DNA]</scope>
    <source>
        <strain evidence="16 17">GY 10110</strain>
    </source>
</reference>
<dbReference type="Gene3D" id="1.10.287.130">
    <property type="match status" value="1"/>
</dbReference>
<dbReference type="AlphaFoldDB" id="A0A3L7K4V3"/>
<keyword evidence="5" id="KW-0597">Phosphoprotein</keyword>
<dbReference type="EC" id="2.7.13.3" evidence="3"/>
<dbReference type="GO" id="GO:0005524">
    <property type="term" value="F:ATP binding"/>
    <property type="evidence" value="ECO:0007669"/>
    <property type="project" value="UniProtKB-KW"/>
</dbReference>
<evidence type="ECO:0000256" key="2">
    <source>
        <dbReference type="ARBA" id="ARBA00004651"/>
    </source>
</evidence>
<evidence type="ECO:0000256" key="11">
    <source>
        <dbReference type="ARBA" id="ARBA00022989"/>
    </source>
</evidence>
<dbReference type="InterPro" id="IPR036890">
    <property type="entry name" value="HATPase_C_sf"/>
</dbReference>
<gene>
    <name evidence="16" type="ORF">D9X91_02785</name>
</gene>
<dbReference type="Pfam" id="PF02518">
    <property type="entry name" value="HATPase_c"/>
    <property type="match status" value="1"/>
</dbReference>
<comment type="subcellular location">
    <subcellularLocation>
        <location evidence="2">Cell membrane</location>
        <topology evidence="2">Multi-pass membrane protein</topology>
    </subcellularLocation>
</comment>
<dbReference type="GO" id="GO:0000155">
    <property type="term" value="F:phosphorelay sensor kinase activity"/>
    <property type="evidence" value="ECO:0007669"/>
    <property type="project" value="InterPro"/>
</dbReference>
<keyword evidence="13 14" id="KW-0472">Membrane</keyword>
<keyword evidence="12" id="KW-0902">Two-component regulatory system</keyword>
<evidence type="ECO:0000256" key="13">
    <source>
        <dbReference type="ARBA" id="ARBA00023136"/>
    </source>
</evidence>
<dbReference type="SMART" id="SM00387">
    <property type="entry name" value="HATPase_c"/>
    <property type="match status" value="1"/>
</dbReference>
<evidence type="ECO:0000256" key="3">
    <source>
        <dbReference type="ARBA" id="ARBA00012438"/>
    </source>
</evidence>
<keyword evidence="11 14" id="KW-1133">Transmembrane helix</keyword>
<dbReference type="PANTHER" id="PTHR43065:SF10">
    <property type="entry name" value="PEROXIDE STRESS-ACTIVATED HISTIDINE KINASE MAK3"/>
    <property type="match status" value="1"/>
</dbReference>
<dbReference type="Gene3D" id="3.30.450.20">
    <property type="entry name" value="PAS domain"/>
    <property type="match status" value="2"/>
</dbReference>
<accession>A0A3L7K4V3</accession>
<evidence type="ECO:0000259" key="15">
    <source>
        <dbReference type="PROSITE" id="PS50109"/>
    </source>
</evidence>
<evidence type="ECO:0000256" key="5">
    <source>
        <dbReference type="ARBA" id="ARBA00022553"/>
    </source>
</evidence>
<evidence type="ECO:0000256" key="1">
    <source>
        <dbReference type="ARBA" id="ARBA00000085"/>
    </source>
</evidence>
<feature type="transmembrane region" description="Helical" evidence="14">
    <location>
        <begin position="239"/>
        <end position="259"/>
    </location>
</feature>
<organism evidence="16 17">
    <name type="scientific">Falsibacillus albus</name>
    <dbReference type="NCBI Taxonomy" id="2478915"/>
    <lineage>
        <taxon>Bacteria</taxon>
        <taxon>Bacillati</taxon>
        <taxon>Bacillota</taxon>
        <taxon>Bacilli</taxon>
        <taxon>Bacillales</taxon>
        <taxon>Bacillaceae</taxon>
        <taxon>Falsibacillus</taxon>
    </lineage>
</organism>
<keyword evidence="7 14" id="KW-0812">Transmembrane</keyword>
<keyword evidence="4" id="KW-1003">Cell membrane</keyword>
<sequence length="518" mass="58927">MAAMKRNVLIYILIVLIPALFSTYFFAQIIYHKKNHEDLHEVQRVASLHQNQMDQLLNQTVISLETLSLAMGDQLNEKENLTDTLKKIAGKDPRYGGLYYASMDGKIIAGSNGSLEFYNVQKEDYFLSAFLTGETIISDHTELINDHLSVVSIATPIFKKGKMAGMLIGQIRTDYLKNIMKMLTPHQNINVMNSSGEIILELKDGQSKLSNQWFSKPLEHASWYIQVNKDARQTVLANYYVICFFILSIIIFNLVYFIYSIGRKKKILKLEKQQNDAQKLELVGTLAASTAHEIRNPLTGIKGLIQLLAEKHTDPRDDYYFMVIQNEIERINQIVSEFLILGKPSLQKIEIVDMRDILLDLNPIIRSEANLHNIDYHYEMEVSPIEVQCSIDQMKQVILNLTKNALESMKNRGSLTIKIFIQNRTCCLTIEDTGSGIRPSNMNKIFDPFYTSKDHGTGLGLVVCKRIIQSFQGSIDLDSRFGKGTKVSILLPLAINGEKSDEEKFQEANFHINENADC</sequence>
<dbReference type="OrthoDB" id="9815750at2"/>
<evidence type="ECO:0000256" key="10">
    <source>
        <dbReference type="ARBA" id="ARBA00022840"/>
    </source>
</evidence>
<name>A0A3L7K4V3_9BACI</name>
<evidence type="ECO:0000256" key="12">
    <source>
        <dbReference type="ARBA" id="ARBA00023012"/>
    </source>
</evidence>
<dbReference type="InterPro" id="IPR004358">
    <property type="entry name" value="Sig_transdc_His_kin-like_C"/>
</dbReference>
<dbReference type="InterPro" id="IPR003594">
    <property type="entry name" value="HATPase_dom"/>
</dbReference>
<dbReference type="InterPro" id="IPR005467">
    <property type="entry name" value="His_kinase_dom"/>
</dbReference>
<evidence type="ECO:0000256" key="7">
    <source>
        <dbReference type="ARBA" id="ARBA00022692"/>
    </source>
</evidence>
<evidence type="ECO:0000313" key="17">
    <source>
        <dbReference type="Proteomes" id="UP000276770"/>
    </source>
</evidence>
<dbReference type="Gene3D" id="3.30.565.10">
    <property type="entry name" value="Histidine kinase-like ATPase, C-terminal domain"/>
    <property type="match status" value="1"/>
</dbReference>
<dbReference type="PANTHER" id="PTHR43065">
    <property type="entry name" value="SENSOR HISTIDINE KINASE"/>
    <property type="match status" value="1"/>
</dbReference>
<evidence type="ECO:0000256" key="9">
    <source>
        <dbReference type="ARBA" id="ARBA00022777"/>
    </source>
</evidence>
<evidence type="ECO:0000256" key="4">
    <source>
        <dbReference type="ARBA" id="ARBA00022475"/>
    </source>
</evidence>
<keyword evidence="17" id="KW-1185">Reference proteome</keyword>
<dbReference type="InterPro" id="IPR036097">
    <property type="entry name" value="HisK_dim/P_sf"/>
</dbReference>
<feature type="domain" description="Histidine kinase" evidence="15">
    <location>
        <begin position="289"/>
        <end position="495"/>
    </location>
</feature>
<dbReference type="InterPro" id="IPR033479">
    <property type="entry name" value="dCache_1"/>
</dbReference>
<dbReference type="SUPFAM" id="SSF47384">
    <property type="entry name" value="Homodimeric domain of signal transducing histidine kinase"/>
    <property type="match status" value="1"/>
</dbReference>
<comment type="caution">
    <text evidence="16">The sequence shown here is derived from an EMBL/GenBank/DDBJ whole genome shotgun (WGS) entry which is preliminary data.</text>
</comment>
<dbReference type="Pfam" id="PF00512">
    <property type="entry name" value="HisKA"/>
    <property type="match status" value="1"/>
</dbReference>
<keyword evidence="8" id="KW-0547">Nucleotide-binding</keyword>
<keyword evidence="9 16" id="KW-0418">Kinase</keyword>
<dbReference type="GO" id="GO:0005886">
    <property type="term" value="C:plasma membrane"/>
    <property type="evidence" value="ECO:0007669"/>
    <property type="project" value="UniProtKB-SubCell"/>
</dbReference>
<evidence type="ECO:0000256" key="6">
    <source>
        <dbReference type="ARBA" id="ARBA00022679"/>
    </source>
</evidence>
<dbReference type="Pfam" id="PF02743">
    <property type="entry name" value="dCache_1"/>
    <property type="match status" value="1"/>
</dbReference>
<dbReference type="RefSeq" id="WP_121679050.1">
    <property type="nucleotide sequence ID" value="NZ_RCVZ01000002.1"/>
</dbReference>
<dbReference type="SMART" id="SM00388">
    <property type="entry name" value="HisKA"/>
    <property type="match status" value="1"/>
</dbReference>
<evidence type="ECO:0000256" key="8">
    <source>
        <dbReference type="ARBA" id="ARBA00022741"/>
    </source>
</evidence>
<comment type="catalytic activity">
    <reaction evidence="1">
        <text>ATP + protein L-histidine = ADP + protein N-phospho-L-histidine.</text>
        <dbReference type="EC" id="2.7.13.3"/>
    </reaction>
</comment>
<dbReference type="SUPFAM" id="SSF55874">
    <property type="entry name" value="ATPase domain of HSP90 chaperone/DNA topoisomerase II/histidine kinase"/>
    <property type="match status" value="1"/>
</dbReference>
<evidence type="ECO:0000313" key="16">
    <source>
        <dbReference type="EMBL" id="RLQ97101.1"/>
    </source>
</evidence>
<dbReference type="Proteomes" id="UP000276770">
    <property type="component" value="Unassembled WGS sequence"/>
</dbReference>
<dbReference type="EMBL" id="RCVZ01000002">
    <property type="protein sequence ID" value="RLQ97101.1"/>
    <property type="molecule type" value="Genomic_DNA"/>
</dbReference>
<dbReference type="InterPro" id="IPR003661">
    <property type="entry name" value="HisK_dim/P_dom"/>
</dbReference>
<dbReference type="CDD" id="cd00082">
    <property type="entry name" value="HisKA"/>
    <property type="match status" value="1"/>
</dbReference>
<keyword evidence="10" id="KW-0067">ATP-binding</keyword>
<proteinExistence type="predicted"/>
<dbReference type="PRINTS" id="PR00344">
    <property type="entry name" value="BCTRLSENSOR"/>
</dbReference>
<keyword evidence="6" id="KW-0808">Transferase</keyword>
<evidence type="ECO:0000256" key="14">
    <source>
        <dbReference type="SAM" id="Phobius"/>
    </source>
</evidence>
<protein>
    <recommendedName>
        <fullName evidence="3">histidine kinase</fullName>
        <ecNumber evidence="3">2.7.13.3</ecNumber>
    </recommendedName>
</protein>
<dbReference type="PROSITE" id="PS50109">
    <property type="entry name" value="HIS_KIN"/>
    <property type="match status" value="1"/>
</dbReference>